<evidence type="ECO:0000256" key="1">
    <source>
        <dbReference type="SAM" id="MobiDB-lite"/>
    </source>
</evidence>
<dbReference type="EMBL" id="BKCJ011147927">
    <property type="protein sequence ID" value="GFC94292.1"/>
    <property type="molecule type" value="Genomic_DNA"/>
</dbReference>
<evidence type="ECO:0000313" key="2">
    <source>
        <dbReference type="EMBL" id="GFC94292.1"/>
    </source>
</evidence>
<name>A0A699SA26_TANCI</name>
<proteinExistence type="predicted"/>
<feature type="region of interest" description="Disordered" evidence="1">
    <location>
        <begin position="66"/>
        <end position="93"/>
    </location>
</feature>
<comment type="caution">
    <text evidence="2">The sequence shown here is derived from an EMBL/GenBank/DDBJ whole genome shotgun (WGS) entry which is preliminary data.</text>
</comment>
<dbReference type="AlphaFoldDB" id="A0A699SA26"/>
<protein>
    <submittedName>
        <fullName evidence="2">Uncharacterized protein</fullName>
    </submittedName>
</protein>
<gene>
    <name evidence="2" type="ORF">Tci_866262</name>
</gene>
<feature type="non-terminal residue" evidence="2">
    <location>
        <position position="1"/>
    </location>
</feature>
<organism evidence="2">
    <name type="scientific">Tanacetum cinerariifolium</name>
    <name type="common">Dalmatian daisy</name>
    <name type="synonym">Chrysanthemum cinerariifolium</name>
    <dbReference type="NCBI Taxonomy" id="118510"/>
    <lineage>
        <taxon>Eukaryota</taxon>
        <taxon>Viridiplantae</taxon>
        <taxon>Streptophyta</taxon>
        <taxon>Embryophyta</taxon>
        <taxon>Tracheophyta</taxon>
        <taxon>Spermatophyta</taxon>
        <taxon>Magnoliopsida</taxon>
        <taxon>eudicotyledons</taxon>
        <taxon>Gunneridae</taxon>
        <taxon>Pentapetalae</taxon>
        <taxon>asterids</taxon>
        <taxon>campanulids</taxon>
        <taxon>Asterales</taxon>
        <taxon>Asteraceae</taxon>
        <taxon>Asteroideae</taxon>
        <taxon>Anthemideae</taxon>
        <taxon>Anthemidinae</taxon>
        <taxon>Tanacetum</taxon>
    </lineage>
</organism>
<feature type="compositionally biased region" description="Polar residues" evidence="1">
    <location>
        <begin position="77"/>
        <end position="89"/>
    </location>
</feature>
<reference evidence="2" key="1">
    <citation type="journal article" date="2019" name="Sci. Rep.">
        <title>Draft genome of Tanacetum cinerariifolium, the natural source of mosquito coil.</title>
        <authorList>
            <person name="Yamashiro T."/>
            <person name="Shiraishi A."/>
            <person name="Satake H."/>
            <person name="Nakayama K."/>
        </authorList>
    </citation>
    <scope>NUCLEOTIDE SEQUENCE</scope>
</reference>
<sequence length="187" mass="21027">RSKNKKVKVEEHHRNLLLSKKNKHISSAYNNSKIDYQDVISKVVCVVCKKCLNSANHDVCLNNCVNGKKSRGRKQKANVSKNETQQKNQPEIKKPKKVGFIKRLATPKPRKPRFLLRWSPTSKMFSQDGKLVAPSNSESQVDCSNGDNACTSNAMEPKIKRFPNSTSLLSRLSRFVYGASNLVVPST</sequence>
<accession>A0A699SA26</accession>